<comment type="caution">
    <text evidence="1">The sequence shown here is derived from an EMBL/GenBank/DDBJ whole genome shotgun (WGS) entry which is preliminary data.</text>
</comment>
<name>A0A9W4IVK1_9EURO</name>
<dbReference type="GO" id="GO:0043047">
    <property type="term" value="F:single-stranded telomeric DNA binding"/>
    <property type="evidence" value="ECO:0007669"/>
    <property type="project" value="InterPro"/>
</dbReference>
<protein>
    <recommendedName>
        <fullName evidence="3">Telomere length regulation/capping, TEN1</fullName>
    </recommendedName>
</protein>
<dbReference type="InterPro" id="IPR024222">
    <property type="entry name" value="Ten1_fungal"/>
</dbReference>
<dbReference type="EMBL" id="CAJVPG010000111">
    <property type="protein sequence ID" value="CAG8352837.1"/>
    <property type="molecule type" value="Genomic_DNA"/>
</dbReference>
<dbReference type="InterPro" id="IPR012340">
    <property type="entry name" value="NA-bd_OB-fold"/>
</dbReference>
<dbReference type="GO" id="GO:0016233">
    <property type="term" value="P:telomere capping"/>
    <property type="evidence" value="ECO:0007669"/>
    <property type="project" value="InterPro"/>
</dbReference>
<reference evidence="1" key="1">
    <citation type="submission" date="2021-07" db="EMBL/GenBank/DDBJ databases">
        <authorList>
            <person name="Branca A.L. A."/>
        </authorList>
    </citation>
    <scope>NUCLEOTIDE SEQUENCE</scope>
</reference>
<dbReference type="GO" id="GO:1990879">
    <property type="term" value="C:CST complex"/>
    <property type="evidence" value="ECO:0007669"/>
    <property type="project" value="InterPro"/>
</dbReference>
<organism evidence="1 2">
    <name type="scientific">Penicillium salamii</name>
    <dbReference type="NCBI Taxonomy" id="1612424"/>
    <lineage>
        <taxon>Eukaryota</taxon>
        <taxon>Fungi</taxon>
        <taxon>Dikarya</taxon>
        <taxon>Ascomycota</taxon>
        <taxon>Pezizomycotina</taxon>
        <taxon>Eurotiomycetes</taxon>
        <taxon>Eurotiomycetidae</taxon>
        <taxon>Eurotiales</taxon>
        <taxon>Aspergillaceae</taxon>
        <taxon>Penicillium</taxon>
    </lineage>
</organism>
<evidence type="ECO:0000313" key="2">
    <source>
        <dbReference type="Proteomes" id="UP001152649"/>
    </source>
</evidence>
<dbReference type="Gene3D" id="2.40.50.140">
    <property type="entry name" value="Nucleic acid-binding proteins"/>
    <property type="match status" value="1"/>
</dbReference>
<dbReference type="OrthoDB" id="10041966at2759"/>
<sequence>MATLTYSVARYTVATGHLILEHNYPPSKTSPSAVSVDITGILEDVTAEALRIGTWLNVVGYVREVEPVQPSSSFSSNSGDANESSTTPRPVYIEAIMVFPAGAIAVGEYERILRNSQDVERMMKSNT</sequence>
<gene>
    <name evidence="1" type="ORF">PSALAMII_LOCUS3244</name>
</gene>
<evidence type="ECO:0008006" key="3">
    <source>
        <dbReference type="Google" id="ProtNLM"/>
    </source>
</evidence>
<evidence type="ECO:0000313" key="1">
    <source>
        <dbReference type="EMBL" id="CAG8352837.1"/>
    </source>
</evidence>
<dbReference type="AlphaFoldDB" id="A0A9W4IVK1"/>
<dbReference type="Proteomes" id="UP001152649">
    <property type="component" value="Unassembled WGS sequence"/>
</dbReference>
<dbReference type="Pfam" id="PF12658">
    <property type="entry name" value="Ten1"/>
    <property type="match status" value="1"/>
</dbReference>
<proteinExistence type="predicted"/>
<accession>A0A9W4IVK1</accession>
<keyword evidence="2" id="KW-1185">Reference proteome</keyword>